<proteinExistence type="predicted"/>
<evidence type="ECO:0000313" key="2">
    <source>
        <dbReference type="Proteomes" id="UP000828390"/>
    </source>
</evidence>
<keyword evidence="2" id="KW-1185">Reference proteome</keyword>
<reference evidence="1" key="2">
    <citation type="submission" date="2020-11" db="EMBL/GenBank/DDBJ databases">
        <authorList>
            <person name="McCartney M.A."/>
            <person name="Auch B."/>
            <person name="Kono T."/>
            <person name="Mallez S."/>
            <person name="Becker A."/>
            <person name="Gohl D.M."/>
            <person name="Silverstein K.A.T."/>
            <person name="Koren S."/>
            <person name="Bechman K.B."/>
            <person name="Herman A."/>
            <person name="Abrahante J.E."/>
            <person name="Garbe J."/>
        </authorList>
    </citation>
    <scope>NUCLEOTIDE SEQUENCE</scope>
    <source>
        <strain evidence="1">Duluth1</strain>
        <tissue evidence="1">Whole animal</tissue>
    </source>
</reference>
<reference evidence="1" key="1">
    <citation type="journal article" date="2019" name="bioRxiv">
        <title>The Genome of the Zebra Mussel, Dreissena polymorpha: A Resource for Invasive Species Research.</title>
        <authorList>
            <person name="McCartney M.A."/>
            <person name="Auch B."/>
            <person name="Kono T."/>
            <person name="Mallez S."/>
            <person name="Zhang Y."/>
            <person name="Obille A."/>
            <person name="Becker A."/>
            <person name="Abrahante J.E."/>
            <person name="Garbe J."/>
            <person name="Badalamenti J.P."/>
            <person name="Herman A."/>
            <person name="Mangelson H."/>
            <person name="Liachko I."/>
            <person name="Sullivan S."/>
            <person name="Sone E.D."/>
            <person name="Koren S."/>
            <person name="Silverstein K.A.T."/>
            <person name="Beckman K.B."/>
            <person name="Gohl D.M."/>
        </authorList>
    </citation>
    <scope>NUCLEOTIDE SEQUENCE</scope>
    <source>
        <strain evidence="1">Duluth1</strain>
        <tissue evidence="1">Whole animal</tissue>
    </source>
</reference>
<dbReference type="AlphaFoldDB" id="A0A9D4CM91"/>
<evidence type="ECO:0000313" key="1">
    <source>
        <dbReference type="EMBL" id="KAH3727259.1"/>
    </source>
</evidence>
<protein>
    <submittedName>
        <fullName evidence="1">Uncharacterized protein</fullName>
    </submittedName>
</protein>
<accession>A0A9D4CM91</accession>
<gene>
    <name evidence="1" type="ORF">DPMN_053189</name>
</gene>
<dbReference type="Proteomes" id="UP000828390">
    <property type="component" value="Unassembled WGS sequence"/>
</dbReference>
<sequence length="109" mass="13104">MDTLPRSLVRIWILYRAVSSGYGYRAVSSGWILRRILRRNLACFLMKESVASDQTAQVSRLGWSYSVRIYMYHNTNFRMTRMKQWYSCEGTYEVISRCKVYIYEHYFVV</sequence>
<comment type="caution">
    <text evidence="1">The sequence shown here is derived from an EMBL/GenBank/DDBJ whole genome shotgun (WGS) entry which is preliminary data.</text>
</comment>
<dbReference type="EMBL" id="JAIWYP010000012">
    <property type="protein sequence ID" value="KAH3727259.1"/>
    <property type="molecule type" value="Genomic_DNA"/>
</dbReference>
<name>A0A9D4CM91_DREPO</name>
<organism evidence="1 2">
    <name type="scientific">Dreissena polymorpha</name>
    <name type="common">Zebra mussel</name>
    <name type="synonym">Mytilus polymorpha</name>
    <dbReference type="NCBI Taxonomy" id="45954"/>
    <lineage>
        <taxon>Eukaryota</taxon>
        <taxon>Metazoa</taxon>
        <taxon>Spiralia</taxon>
        <taxon>Lophotrochozoa</taxon>
        <taxon>Mollusca</taxon>
        <taxon>Bivalvia</taxon>
        <taxon>Autobranchia</taxon>
        <taxon>Heteroconchia</taxon>
        <taxon>Euheterodonta</taxon>
        <taxon>Imparidentia</taxon>
        <taxon>Neoheterodontei</taxon>
        <taxon>Myida</taxon>
        <taxon>Dreissenoidea</taxon>
        <taxon>Dreissenidae</taxon>
        <taxon>Dreissena</taxon>
    </lineage>
</organism>